<reference evidence="6" key="1">
    <citation type="submission" date="2022-11" db="UniProtKB">
        <authorList>
            <consortium name="WormBaseParasite"/>
        </authorList>
    </citation>
    <scope>IDENTIFICATION</scope>
</reference>
<dbReference type="Gene3D" id="3.30.63.10">
    <property type="entry name" value="Guanylate Kinase phosphate binding domain"/>
    <property type="match status" value="1"/>
</dbReference>
<proteinExistence type="inferred from homology"/>
<dbReference type="GO" id="GO:0004385">
    <property type="term" value="F:GMP kinase activity"/>
    <property type="evidence" value="ECO:0007669"/>
    <property type="project" value="TreeGrafter"/>
</dbReference>
<protein>
    <submittedName>
        <fullName evidence="6">Guanylate kinase-like domain-containing protein</fullName>
    </submittedName>
</protein>
<feature type="domain" description="Guanylate kinase-like" evidence="4">
    <location>
        <begin position="41"/>
        <end position="209"/>
    </location>
</feature>
<evidence type="ECO:0000313" key="5">
    <source>
        <dbReference type="Proteomes" id="UP000887574"/>
    </source>
</evidence>
<comment type="similarity">
    <text evidence="1">Belongs to the guanylate kinase family.</text>
</comment>
<organism evidence="5 6">
    <name type="scientific">Ditylenchus dipsaci</name>
    <dbReference type="NCBI Taxonomy" id="166011"/>
    <lineage>
        <taxon>Eukaryota</taxon>
        <taxon>Metazoa</taxon>
        <taxon>Ecdysozoa</taxon>
        <taxon>Nematoda</taxon>
        <taxon>Chromadorea</taxon>
        <taxon>Rhabditida</taxon>
        <taxon>Tylenchina</taxon>
        <taxon>Tylenchomorpha</taxon>
        <taxon>Sphaerularioidea</taxon>
        <taxon>Anguinidae</taxon>
        <taxon>Anguininae</taxon>
        <taxon>Ditylenchus</taxon>
    </lineage>
</organism>
<dbReference type="PANTHER" id="PTHR23117:SF13">
    <property type="entry name" value="GUANYLATE KINASE"/>
    <property type="match status" value="1"/>
</dbReference>
<dbReference type="PROSITE" id="PS00856">
    <property type="entry name" value="GUANYLATE_KINASE_1"/>
    <property type="match status" value="1"/>
</dbReference>
<evidence type="ECO:0000256" key="2">
    <source>
        <dbReference type="ARBA" id="ARBA00022679"/>
    </source>
</evidence>
<dbReference type="PROSITE" id="PS50052">
    <property type="entry name" value="GUANYLATE_KINASE_2"/>
    <property type="match status" value="1"/>
</dbReference>
<accession>A0A915EF81</accession>
<sequence length="228" mass="25085">MSVLKQILSTVGLHSVGVLRTKSASFSSSFNQSIIRAMAAAPTIVLSGPSGSGKSTILTKAMAQHPGKFAFSVSHTTRKPRPGEADGEHYHFVDIPTMKKMIEDGEFFEHAEFGGNLYGTSKKAVKEGVINFKKSKLPAKYILITPPAIEILKKRLESRGTETEDSMEKRLSTAKKDLEIVERNADLFDYVVVNDELDHAYSQFINLIMEDLKKHGNTATNNNNQVAA</sequence>
<dbReference type="AlphaFoldDB" id="A0A915EF81"/>
<dbReference type="PANTHER" id="PTHR23117">
    <property type="entry name" value="GUANYLATE KINASE-RELATED"/>
    <property type="match status" value="1"/>
</dbReference>
<dbReference type="FunFam" id="3.30.63.10:FF:000002">
    <property type="entry name" value="Guanylate kinase 1"/>
    <property type="match status" value="1"/>
</dbReference>
<keyword evidence="2" id="KW-0808">Transferase</keyword>
<dbReference type="Pfam" id="PF00625">
    <property type="entry name" value="Guanylate_kin"/>
    <property type="match status" value="2"/>
</dbReference>
<evidence type="ECO:0000259" key="4">
    <source>
        <dbReference type="PROSITE" id="PS50052"/>
    </source>
</evidence>
<dbReference type="WBParaSite" id="jg5451">
    <property type="protein sequence ID" value="jg5451"/>
    <property type="gene ID" value="jg5451"/>
</dbReference>
<dbReference type="InterPro" id="IPR008145">
    <property type="entry name" value="GK/Ca_channel_bsu"/>
</dbReference>
<keyword evidence="3" id="KW-0418">Kinase</keyword>
<evidence type="ECO:0000256" key="1">
    <source>
        <dbReference type="ARBA" id="ARBA00005790"/>
    </source>
</evidence>
<dbReference type="InterPro" id="IPR008144">
    <property type="entry name" value="Guanylate_kin-like_dom"/>
</dbReference>
<evidence type="ECO:0000256" key="3">
    <source>
        <dbReference type="ARBA" id="ARBA00022777"/>
    </source>
</evidence>
<dbReference type="GO" id="GO:0005829">
    <property type="term" value="C:cytosol"/>
    <property type="evidence" value="ECO:0007669"/>
    <property type="project" value="TreeGrafter"/>
</dbReference>
<keyword evidence="5" id="KW-1185">Reference proteome</keyword>
<evidence type="ECO:0000313" key="6">
    <source>
        <dbReference type="WBParaSite" id="jg5451"/>
    </source>
</evidence>
<dbReference type="SMART" id="SM00072">
    <property type="entry name" value="GuKc"/>
    <property type="match status" value="1"/>
</dbReference>
<dbReference type="InterPro" id="IPR027417">
    <property type="entry name" value="P-loop_NTPase"/>
</dbReference>
<dbReference type="Gene3D" id="3.40.50.300">
    <property type="entry name" value="P-loop containing nucleotide triphosphate hydrolases"/>
    <property type="match status" value="2"/>
</dbReference>
<name>A0A915EF81_9BILA</name>
<dbReference type="Proteomes" id="UP000887574">
    <property type="component" value="Unplaced"/>
</dbReference>
<dbReference type="SUPFAM" id="SSF52540">
    <property type="entry name" value="P-loop containing nucleoside triphosphate hydrolases"/>
    <property type="match status" value="1"/>
</dbReference>
<dbReference type="CDD" id="cd00071">
    <property type="entry name" value="GMPK"/>
    <property type="match status" value="1"/>
</dbReference>
<dbReference type="InterPro" id="IPR020590">
    <property type="entry name" value="Guanylate_kinase_CS"/>
</dbReference>
<dbReference type="GO" id="GO:0034330">
    <property type="term" value="P:cell junction organization"/>
    <property type="evidence" value="ECO:0007669"/>
    <property type="project" value="UniProtKB-ARBA"/>
</dbReference>